<dbReference type="InterPro" id="IPR004143">
    <property type="entry name" value="BPL_LPL_catalytic"/>
</dbReference>
<dbReference type="GO" id="GO:0016740">
    <property type="term" value="F:transferase activity"/>
    <property type="evidence" value="ECO:0007669"/>
    <property type="project" value="UniProtKB-ARBA"/>
</dbReference>
<name>A0A1D9NYI3_9FIRM</name>
<dbReference type="GO" id="GO:0009249">
    <property type="term" value="P:protein lipoylation"/>
    <property type="evidence" value="ECO:0007669"/>
    <property type="project" value="UniProtKB-ARBA"/>
</dbReference>
<dbReference type="RefSeq" id="WP_071175060.1">
    <property type="nucleotide sequence ID" value="NZ_CP017831.1"/>
</dbReference>
<dbReference type="EMBL" id="CP017831">
    <property type="protein sequence ID" value="AOZ95251.1"/>
    <property type="molecule type" value="Genomic_DNA"/>
</dbReference>
<dbReference type="SUPFAM" id="SSF55681">
    <property type="entry name" value="Class II aaRS and biotin synthetases"/>
    <property type="match status" value="1"/>
</dbReference>
<dbReference type="GO" id="GO:0005737">
    <property type="term" value="C:cytoplasm"/>
    <property type="evidence" value="ECO:0007669"/>
    <property type="project" value="TreeGrafter"/>
</dbReference>
<dbReference type="Pfam" id="PF03099">
    <property type="entry name" value="BPL_LplA_LipB"/>
    <property type="match status" value="1"/>
</dbReference>
<evidence type="ECO:0000313" key="8">
    <source>
        <dbReference type="Proteomes" id="UP000179284"/>
    </source>
</evidence>
<dbReference type="PROSITE" id="PS51733">
    <property type="entry name" value="BPL_LPL_CATALYTIC"/>
    <property type="match status" value="1"/>
</dbReference>
<dbReference type="EC" id="6.3.4.15" evidence="5"/>
<feature type="domain" description="BPL/LPL catalytic" evidence="6">
    <location>
        <begin position="5"/>
        <end position="196"/>
    </location>
</feature>
<dbReference type="Pfam" id="PF02237">
    <property type="entry name" value="BPL_C"/>
    <property type="match status" value="1"/>
</dbReference>
<dbReference type="GO" id="GO:0004077">
    <property type="term" value="F:biotin--[biotin carboxyl-carrier protein] ligase activity"/>
    <property type="evidence" value="ECO:0007669"/>
    <property type="project" value="UniProtKB-EC"/>
</dbReference>
<dbReference type="KEGG" id="bhu:bhn_I0215"/>
<evidence type="ECO:0000256" key="2">
    <source>
        <dbReference type="ARBA" id="ARBA00022741"/>
    </source>
</evidence>
<dbReference type="SUPFAM" id="SSF50037">
    <property type="entry name" value="C-terminal domain of transcriptional repressors"/>
    <property type="match status" value="1"/>
</dbReference>
<keyword evidence="4" id="KW-0092">Biotin</keyword>
<evidence type="ECO:0000256" key="3">
    <source>
        <dbReference type="ARBA" id="ARBA00022840"/>
    </source>
</evidence>
<protein>
    <recommendedName>
        <fullName evidence="5">biotin--[biotin carboxyl-carrier protein] ligase</fullName>
        <ecNumber evidence="5">6.3.4.15</ecNumber>
    </recommendedName>
</protein>
<dbReference type="AlphaFoldDB" id="A0A1D9NYI3"/>
<dbReference type="Proteomes" id="UP000179284">
    <property type="component" value="Chromosome I"/>
</dbReference>
<keyword evidence="8" id="KW-1185">Reference proteome</keyword>
<dbReference type="Gene3D" id="3.30.930.10">
    <property type="entry name" value="Bira Bifunctional Protein, Domain 2"/>
    <property type="match status" value="1"/>
</dbReference>
<dbReference type="InterPro" id="IPR008988">
    <property type="entry name" value="Transcriptional_repressor_C"/>
</dbReference>
<keyword evidence="1 7" id="KW-0436">Ligase</keyword>
<dbReference type="OrthoDB" id="9807064at2"/>
<dbReference type="NCBIfam" id="TIGR00121">
    <property type="entry name" value="birA_ligase"/>
    <property type="match status" value="1"/>
</dbReference>
<gene>
    <name evidence="7" type="ORF">bhn_I0215</name>
</gene>
<dbReference type="InterPro" id="IPR004408">
    <property type="entry name" value="Biotin_CoA_COase_ligase"/>
</dbReference>
<organism evidence="7 8">
    <name type="scientific">Butyrivibrio hungatei</name>
    <dbReference type="NCBI Taxonomy" id="185008"/>
    <lineage>
        <taxon>Bacteria</taxon>
        <taxon>Bacillati</taxon>
        <taxon>Bacillota</taxon>
        <taxon>Clostridia</taxon>
        <taxon>Lachnospirales</taxon>
        <taxon>Lachnospiraceae</taxon>
        <taxon>Butyrivibrio</taxon>
    </lineage>
</organism>
<dbReference type="GO" id="GO:0005524">
    <property type="term" value="F:ATP binding"/>
    <property type="evidence" value="ECO:0007669"/>
    <property type="project" value="UniProtKB-KW"/>
</dbReference>
<dbReference type="PANTHER" id="PTHR12835:SF5">
    <property type="entry name" value="BIOTIN--PROTEIN LIGASE"/>
    <property type="match status" value="1"/>
</dbReference>
<evidence type="ECO:0000259" key="6">
    <source>
        <dbReference type="PROSITE" id="PS51733"/>
    </source>
</evidence>
<dbReference type="CDD" id="cd16442">
    <property type="entry name" value="BPL"/>
    <property type="match status" value="1"/>
</dbReference>
<dbReference type="Gene3D" id="2.30.30.100">
    <property type="match status" value="1"/>
</dbReference>
<dbReference type="InterPro" id="IPR045864">
    <property type="entry name" value="aa-tRNA-synth_II/BPL/LPL"/>
</dbReference>
<proteinExistence type="predicted"/>
<dbReference type="PANTHER" id="PTHR12835">
    <property type="entry name" value="BIOTIN PROTEIN LIGASE"/>
    <property type="match status" value="1"/>
</dbReference>
<evidence type="ECO:0000256" key="4">
    <source>
        <dbReference type="ARBA" id="ARBA00023267"/>
    </source>
</evidence>
<evidence type="ECO:0000256" key="5">
    <source>
        <dbReference type="ARBA" id="ARBA00024227"/>
    </source>
</evidence>
<keyword evidence="3" id="KW-0067">ATP-binding</keyword>
<sequence length="267" mass="29031">MLGYEEIKGQLHTKWAARNLVYKDVTGSTNDDAKALGEEGAPHGTLVVADVQNKGRGTRGRSWENPKGTNIAMSLLIRPDAPPDKISMLTLVMGLSVAEGIDSAVGKNVTSIKWPNDVVINSKKICGILTELHMNPDNTIGDVVIGVGINVKLKDIPESIKDIAGSILSETGKDIDRSFVVASCMKAFEENYEKYIKTYDLALLKEQYEKRLINIGKEVRILDPKGEYEAVAEGITPNGALIVRTKDGTIKEVNAGEVSVRGLYTYA</sequence>
<accession>A0A1D9NYI3</accession>
<evidence type="ECO:0000256" key="1">
    <source>
        <dbReference type="ARBA" id="ARBA00022598"/>
    </source>
</evidence>
<dbReference type="InterPro" id="IPR003142">
    <property type="entry name" value="BPL_C"/>
</dbReference>
<reference evidence="8" key="1">
    <citation type="submission" date="2016-10" db="EMBL/GenBank/DDBJ databases">
        <title>The complete genome sequence of the rumen bacterium Butyrivibrio hungatei MB2003.</title>
        <authorList>
            <person name="Palevich N."/>
            <person name="Kelly W.J."/>
            <person name="Leahy S.C."/>
            <person name="Altermann E."/>
            <person name="Rakonjac J."/>
            <person name="Attwood G.T."/>
        </authorList>
    </citation>
    <scope>NUCLEOTIDE SEQUENCE [LARGE SCALE GENOMIC DNA]</scope>
    <source>
        <strain evidence="8">MB2003</strain>
    </source>
</reference>
<evidence type="ECO:0000313" key="7">
    <source>
        <dbReference type="EMBL" id="AOZ95251.1"/>
    </source>
</evidence>
<keyword evidence="2" id="KW-0547">Nucleotide-binding</keyword>